<gene>
    <name evidence="1" type="ORF">P9H32_16510</name>
</gene>
<keyword evidence="2" id="KW-1185">Reference proteome</keyword>
<evidence type="ECO:0000313" key="1">
    <source>
        <dbReference type="EMBL" id="MDZ8120234.1"/>
    </source>
</evidence>
<organism evidence="1 2">
    <name type="scientific">Pontiella agarivorans</name>
    <dbReference type="NCBI Taxonomy" id="3038953"/>
    <lineage>
        <taxon>Bacteria</taxon>
        <taxon>Pseudomonadati</taxon>
        <taxon>Kiritimatiellota</taxon>
        <taxon>Kiritimatiellia</taxon>
        <taxon>Kiritimatiellales</taxon>
        <taxon>Pontiellaceae</taxon>
        <taxon>Pontiella</taxon>
    </lineage>
</organism>
<comment type="caution">
    <text evidence="1">The sequence shown here is derived from an EMBL/GenBank/DDBJ whole genome shotgun (WGS) entry which is preliminary data.</text>
</comment>
<dbReference type="Proteomes" id="UP001290861">
    <property type="component" value="Unassembled WGS sequence"/>
</dbReference>
<accession>A0ABU5N1A6</accession>
<dbReference type="RefSeq" id="WP_322610008.1">
    <property type="nucleotide sequence ID" value="NZ_JARVCO010000012.1"/>
</dbReference>
<sequence>MEPQGKLIEEGIWGDPNVLPRDIENGLEDATLENWCYWDGRIVKDDEGKLHIYGSRWIHSFCGLPRF</sequence>
<dbReference type="EMBL" id="JARVCO010000012">
    <property type="protein sequence ID" value="MDZ8120234.1"/>
    <property type="molecule type" value="Genomic_DNA"/>
</dbReference>
<proteinExistence type="predicted"/>
<protein>
    <submittedName>
        <fullName evidence="1">Uncharacterized protein</fullName>
    </submittedName>
</protein>
<evidence type="ECO:0000313" key="2">
    <source>
        <dbReference type="Proteomes" id="UP001290861"/>
    </source>
</evidence>
<name>A0ABU5N1A6_9BACT</name>
<reference evidence="1 2" key="1">
    <citation type="journal article" date="2024" name="Appl. Environ. Microbiol.">
        <title>Pontiella agarivorans sp. nov., a novel marine anaerobic bacterium capable of degrading macroalgal polysaccharides and fixing nitrogen.</title>
        <authorList>
            <person name="Liu N."/>
            <person name="Kivenson V."/>
            <person name="Peng X."/>
            <person name="Cui Z."/>
            <person name="Lankiewicz T.S."/>
            <person name="Gosselin K.M."/>
            <person name="English C.J."/>
            <person name="Blair E.M."/>
            <person name="O'Malley M.A."/>
            <person name="Valentine D.L."/>
        </authorList>
    </citation>
    <scope>NUCLEOTIDE SEQUENCE [LARGE SCALE GENOMIC DNA]</scope>
    <source>
        <strain evidence="1 2">NLcol2</strain>
    </source>
</reference>